<dbReference type="OMA" id="YFRINDL"/>
<protein>
    <submittedName>
        <fullName evidence="2">Putative methylmalonate-semialdehyde dehydrogenase protein</fullName>
    </submittedName>
</protein>
<dbReference type="eggNOG" id="ENOG502RKNZ">
    <property type="taxonomic scope" value="Eukaryota"/>
</dbReference>
<evidence type="ECO:0000313" key="2">
    <source>
        <dbReference type="EMBL" id="EMR70786.1"/>
    </source>
</evidence>
<dbReference type="OrthoDB" id="4581301at2759"/>
<dbReference type="EMBL" id="KB705781">
    <property type="protein sequence ID" value="EMR70786.1"/>
    <property type="molecule type" value="Genomic_DNA"/>
</dbReference>
<dbReference type="Proteomes" id="UP000012174">
    <property type="component" value="Unassembled WGS sequence"/>
</dbReference>
<dbReference type="AlphaFoldDB" id="M7TLG5"/>
<gene>
    <name evidence="2" type="ORF">UCREL1_2174</name>
</gene>
<keyword evidence="3" id="KW-1185">Reference proteome</keyword>
<feature type="region of interest" description="Disordered" evidence="1">
    <location>
        <begin position="71"/>
        <end position="91"/>
    </location>
</feature>
<accession>M7TLG5</accession>
<evidence type="ECO:0000256" key="1">
    <source>
        <dbReference type="SAM" id="MobiDB-lite"/>
    </source>
</evidence>
<name>M7TLG5_EUTLA</name>
<feature type="compositionally biased region" description="Basic and acidic residues" evidence="1">
    <location>
        <begin position="71"/>
        <end position="82"/>
    </location>
</feature>
<organism evidence="2 3">
    <name type="scientific">Eutypa lata (strain UCR-EL1)</name>
    <name type="common">Grapevine dieback disease fungus</name>
    <name type="synonym">Eutypa armeniacae</name>
    <dbReference type="NCBI Taxonomy" id="1287681"/>
    <lineage>
        <taxon>Eukaryota</taxon>
        <taxon>Fungi</taxon>
        <taxon>Dikarya</taxon>
        <taxon>Ascomycota</taxon>
        <taxon>Pezizomycotina</taxon>
        <taxon>Sordariomycetes</taxon>
        <taxon>Xylariomycetidae</taxon>
        <taxon>Xylariales</taxon>
        <taxon>Diatrypaceae</taxon>
        <taxon>Eutypa</taxon>
    </lineage>
</organism>
<reference evidence="3" key="1">
    <citation type="journal article" date="2013" name="Genome Announc.">
        <title>Draft genome sequence of the grapevine dieback fungus Eutypa lata UCR-EL1.</title>
        <authorList>
            <person name="Blanco-Ulate B."/>
            <person name="Rolshausen P.E."/>
            <person name="Cantu D."/>
        </authorList>
    </citation>
    <scope>NUCLEOTIDE SEQUENCE [LARGE SCALE GENOMIC DNA]</scope>
    <source>
        <strain evidence="3">UCR-EL1</strain>
    </source>
</reference>
<sequence length="547" mass="62115">MQRLGNAWLLHRFPARTRSLLRHGQVRYVHHKIKWPKVTRVPMRNRFPTFEASTLVLDLDAEDNELVRPFNRTDDGELESRDAKRKRDTQPMMERVAEFEAESQSDEANFAKVKTDIFNPWRVSDLDLFSAAMFGIPSYAKYSITKDLPESAEGFDPGQISVSVLVWNGIQRRARDSTSKTIPYMLRRQAVSERHKSRVPLDRHGFCQAIEKCESLIDLERIVSPFLQTPSGQAFVAKRANDISRRCQSLRNGDPSSAAEILSFMNNLVINLKLQGLPLSTTFGDVGLDLSLEYDNFVAVQRYIDTCYHDSSQSPEVDSVLKVLRTVLKSLDGLQQGLIESGSSATVPQRYLEIYSLLTGWDFGSKTVKPFFRDFYHRNYQTRLLYFTCLARLGAFRTMWHEWQISCLEDSSEQTTSEADSRVTMSWIYADAILGSQGVARNAGELLSCVDFAKPSAKPQGDRLLEVEAIVKLAEMRTRPAASAAYSVLYEDGKYEGIIAEVFSHKDILKTLQGLRDLLTQMVGSQDTIRESIRGDVWGSADDWDRS</sequence>
<dbReference type="KEGG" id="ela:UCREL1_2174"/>
<evidence type="ECO:0000313" key="3">
    <source>
        <dbReference type="Proteomes" id="UP000012174"/>
    </source>
</evidence>
<dbReference type="HOGENOM" id="CLU_479133_0_0_1"/>
<proteinExistence type="predicted"/>